<feature type="transmembrane region" description="Helical" evidence="3">
    <location>
        <begin position="36"/>
        <end position="57"/>
    </location>
</feature>
<dbReference type="SUPFAM" id="SSF54631">
    <property type="entry name" value="CBS-domain pair"/>
    <property type="match status" value="1"/>
</dbReference>
<reference evidence="5 6" key="1">
    <citation type="submission" date="2019-02" db="EMBL/GenBank/DDBJ databases">
        <title>Deep-cultivation of Planctomycetes and their phenomic and genomic characterization uncovers novel biology.</title>
        <authorList>
            <person name="Wiegand S."/>
            <person name="Jogler M."/>
            <person name="Boedeker C."/>
            <person name="Pinto D."/>
            <person name="Vollmers J."/>
            <person name="Rivas-Marin E."/>
            <person name="Kohn T."/>
            <person name="Peeters S.H."/>
            <person name="Heuer A."/>
            <person name="Rast P."/>
            <person name="Oberbeckmann S."/>
            <person name="Bunk B."/>
            <person name="Jeske O."/>
            <person name="Meyerdierks A."/>
            <person name="Storesund J.E."/>
            <person name="Kallscheuer N."/>
            <person name="Luecker S."/>
            <person name="Lage O.M."/>
            <person name="Pohl T."/>
            <person name="Merkel B.J."/>
            <person name="Hornburger P."/>
            <person name="Mueller R.-W."/>
            <person name="Bruemmer F."/>
            <person name="Labrenz M."/>
            <person name="Spormann A.M."/>
            <person name="Op Den Camp H."/>
            <person name="Overmann J."/>
            <person name="Amann R."/>
            <person name="Jetten M.S.M."/>
            <person name="Mascher T."/>
            <person name="Medema M.H."/>
            <person name="Devos D.P."/>
            <person name="Kaster A.-K."/>
            <person name="Ovreas L."/>
            <person name="Rohde M."/>
            <person name="Galperin M.Y."/>
            <person name="Jogler C."/>
        </authorList>
    </citation>
    <scope>NUCLEOTIDE SEQUENCE [LARGE SCALE GENOMIC DNA]</scope>
    <source>
        <strain evidence="5 6">Poly51</strain>
    </source>
</reference>
<dbReference type="RefSeq" id="WP_146462449.1">
    <property type="nucleotide sequence ID" value="NZ_SJPW01000012.1"/>
</dbReference>
<keyword evidence="3" id="KW-0472">Membrane</keyword>
<dbReference type="InterPro" id="IPR000644">
    <property type="entry name" value="CBS_dom"/>
</dbReference>
<evidence type="ECO:0000256" key="3">
    <source>
        <dbReference type="SAM" id="Phobius"/>
    </source>
</evidence>
<dbReference type="OrthoDB" id="291104at2"/>
<comment type="caution">
    <text evidence="5">The sequence shown here is derived from an EMBL/GenBank/DDBJ whole genome shotgun (WGS) entry which is preliminary data.</text>
</comment>
<dbReference type="PROSITE" id="PS51371">
    <property type="entry name" value="CBS"/>
    <property type="match status" value="1"/>
</dbReference>
<keyword evidence="6" id="KW-1185">Reference proteome</keyword>
<organism evidence="5 6">
    <name type="scientific">Rubripirellula tenax</name>
    <dbReference type="NCBI Taxonomy" id="2528015"/>
    <lineage>
        <taxon>Bacteria</taxon>
        <taxon>Pseudomonadati</taxon>
        <taxon>Planctomycetota</taxon>
        <taxon>Planctomycetia</taxon>
        <taxon>Pirellulales</taxon>
        <taxon>Pirellulaceae</taxon>
        <taxon>Rubripirellula</taxon>
    </lineage>
</organism>
<evidence type="ECO:0000256" key="2">
    <source>
        <dbReference type="PROSITE-ProRule" id="PRU00703"/>
    </source>
</evidence>
<gene>
    <name evidence="5" type="ORF">Poly51_60810</name>
</gene>
<keyword evidence="1 2" id="KW-0129">CBS domain</keyword>
<dbReference type="PANTHER" id="PTHR43080">
    <property type="entry name" value="CBS DOMAIN-CONTAINING PROTEIN CBSX3, MITOCHONDRIAL"/>
    <property type="match status" value="1"/>
</dbReference>
<protein>
    <submittedName>
        <fullName evidence="5">CBS domain protein</fullName>
    </submittedName>
</protein>
<proteinExistence type="predicted"/>
<dbReference type="InterPro" id="IPR046342">
    <property type="entry name" value="CBS_dom_sf"/>
</dbReference>
<sequence>MLKLSSGVSAFVLSVAGLVAAPYLLIWLACRNLQFWFARVVIALALAGCCVLGVYAFDAVSEDAQGGLNIIFASIYQPAGNDEVAAVMSGVPITARQDETLGRVANLMLKHQVHHIPIVNSNKKLVGMVSSIEFVRLAADGQGD</sequence>
<dbReference type="AlphaFoldDB" id="A0A5C6E7H1"/>
<evidence type="ECO:0000313" key="6">
    <source>
        <dbReference type="Proteomes" id="UP000318288"/>
    </source>
</evidence>
<evidence type="ECO:0000313" key="5">
    <source>
        <dbReference type="EMBL" id="TWU44515.1"/>
    </source>
</evidence>
<dbReference type="PROSITE" id="PS51257">
    <property type="entry name" value="PROKAR_LIPOPROTEIN"/>
    <property type="match status" value="1"/>
</dbReference>
<dbReference type="Gene3D" id="3.10.580.10">
    <property type="entry name" value="CBS-domain"/>
    <property type="match status" value="1"/>
</dbReference>
<evidence type="ECO:0000256" key="1">
    <source>
        <dbReference type="ARBA" id="ARBA00023122"/>
    </source>
</evidence>
<keyword evidence="3" id="KW-0812">Transmembrane</keyword>
<accession>A0A5C6E7H1</accession>
<dbReference type="SMART" id="SM00116">
    <property type="entry name" value="CBS"/>
    <property type="match status" value="1"/>
</dbReference>
<evidence type="ECO:0000259" key="4">
    <source>
        <dbReference type="PROSITE" id="PS51371"/>
    </source>
</evidence>
<feature type="domain" description="CBS" evidence="4">
    <location>
        <begin position="88"/>
        <end position="144"/>
    </location>
</feature>
<dbReference type="EMBL" id="SJPW01000012">
    <property type="protein sequence ID" value="TWU44515.1"/>
    <property type="molecule type" value="Genomic_DNA"/>
</dbReference>
<keyword evidence="3" id="KW-1133">Transmembrane helix</keyword>
<dbReference type="Pfam" id="PF00571">
    <property type="entry name" value="CBS"/>
    <property type="match status" value="1"/>
</dbReference>
<dbReference type="InterPro" id="IPR051257">
    <property type="entry name" value="Diverse_CBS-Domain"/>
</dbReference>
<dbReference type="Proteomes" id="UP000318288">
    <property type="component" value="Unassembled WGS sequence"/>
</dbReference>
<dbReference type="PANTHER" id="PTHR43080:SF2">
    <property type="entry name" value="CBS DOMAIN-CONTAINING PROTEIN"/>
    <property type="match status" value="1"/>
</dbReference>
<name>A0A5C6E7H1_9BACT</name>